<evidence type="ECO:0000313" key="4">
    <source>
        <dbReference type="Proteomes" id="UP001149074"/>
    </source>
</evidence>
<dbReference type="InterPro" id="IPR019510">
    <property type="entry name" value="AKAP7-like_phosphoesterase"/>
</dbReference>
<proteinExistence type="predicted"/>
<dbReference type="EMBL" id="JAPQKI010000009">
    <property type="protein sequence ID" value="KAJ5090170.1"/>
    <property type="molecule type" value="Genomic_DNA"/>
</dbReference>
<evidence type="ECO:0000256" key="1">
    <source>
        <dbReference type="SAM" id="MobiDB-lite"/>
    </source>
</evidence>
<protein>
    <recommendedName>
        <fullName evidence="2">A-kinase anchor protein 7-like phosphoesterase domain-containing protein</fullName>
    </recommendedName>
</protein>
<keyword evidence="4" id="KW-1185">Reference proteome</keyword>
<feature type="region of interest" description="Disordered" evidence="1">
    <location>
        <begin position="218"/>
        <end position="274"/>
    </location>
</feature>
<gene>
    <name evidence="3" type="ORF">N7532_008854</name>
</gene>
<reference evidence="3" key="1">
    <citation type="submission" date="2022-11" db="EMBL/GenBank/DDBJ databases">
        <authorList>
            <person name="Petersen C."/>
        </authorList>
    </citation>
    <scope>NUCLEOTIDE SEQUENCE</scope>
    <source>
        <strain evidence="3">IBT 30761</strain>
    </source>
</reference>
<dbReference type="PANTHER" id="PTHR13360">
    <property type="entry name" value="ACTIVATING SIGNAL COINTEGRATOR 1 COMPLEX SUBUNIT 1"/>
    <property type="match status" value="1"/>
</dbReference>
<feature type="region of interest" description="Disordered" evidence="1">
    <location>
        <begin position="328"/>
        <end position="351"/>
    </location>
</feature>
<sequence>MTGAKRNAPGPTQKSRPGKKALQKRPALTHFLCLPLVNATSLPQLERSIASFNESHMPTPVAGIPQSRDKSADRPPPGTLVPLIPDGAFRPLGTLHLTIGVMNLSTKERLDEALAFFRSLDLGALMREAGCVAIELRQKQSSSKHRPKVPASFDNSTHDSEHSDILNVSLESLHAFPRPKSATVLHASPVDPTGRLHPFCVMLRDKFIEAGFILAEDKDKKSQAKEGKPDSTNPGDTQPPSGQNAIRKSSREAASTQNTSSSAAADQSQQSEMSPYAMALARKPKPRPLVLHATLVNTIYVRGRKPEGPKRIEFDARSILSKYRDYYEDESRTTPREHTTSDLVEQASEGGEEVKNSKVQFPFIWAKDIPIDSVCICEMGAKKLDLGDAALADPASVAWNARLGEKYTVISERRI</sequence>
<organism evidence="3 4">
    <name type="scientific">Penicillium argentinense</name>
    <dbReference type="NCBI Taxonomy" id="1131581"/>
    <lineage>
        <taxon>Eukaryota</taxon>
        <taxon>Fungi</taxon>
        <taxon>Dikarya</taxon>
        <taxon>Ascomycota</taxon>
        <taxon>Pezizomycotina</taxon>
        <taxon>Eurotiomycetes</taxon>
        <taxon>Eurotiomycetidae</taxon>
        <taxon>Eurotiales</taxon>
        <taxon>Aspergillaceae</taxon>
        <taxon>Penicillium</taxon>
    </lineage>
</organism>
<dbReference type="GO" id="GO:0006307">
    <property type="term" value="P:DNA alkylation repair"/>
    <property type="evidence" value="ECO:0007669"/>
    <property type="project" value="InterPro"/>
</dbReference>
<dbReference type="RefSeq" id="XP_056472152.1">
    <property type="nucleotide sequence ID" value="XM_056621346.1"/>
</dbReference>
<feature type="region of interest" description="Disordered" evidence="1">
    <location>
        <begin position="138"/>
        <end position="161"/>
    </location>
</feature>
<dbReference type="OrthoDB" id="277832at2759"/>
<comment type="caution">
    <text evidence="3">The sequence shown here is derived from an EMBL/GenBank/DDBJ whole genome shotgun (WGS) entry which is preliminary data.</text>
</comment>
<feature type="compositionally biased region" description="Polar residues" evidence="1">
    <location>
        <begin position="230"/>
        <end position="247"/>
    </location>
</feature>
<dbReference type="PANTHER" id="PTHR13360:SF1">
    <property type="entry name" value="ACTIVATING SIGNAL COINTEGRATOR 1 COMPLEX SUBUNIT 1"/>
    <property type="match status" value="1"/>
</dbReference>
<dbReference type="Proteomes" id="UP001149074">
    <property type="component" value="Unassembled WGS sequence"/>
</dbReference>
<name>A0A9W9EYH0_9EURO</name>
<dbReference type="GO" id="GO:0005634">
    <property type="term" value="C:nucleus"/>
    <property type="evidence" value="ECO:0007669"/>
    <property type="project" value="TreeGrafter"/>
</dbReference>
<evidence type="ECO:0000259" key="2">
    <source>
        <dbReference type="Pfam" id="PF10469"/>
    </source>
</evidence>
<accession>A0A9W9EYH0</accession>
<feature type="region of interest" description="Disordered" evidence="1">
    <location>
        <begin position="1"/>
        <end position="22"/>
    </location>
</feature>
<dbReference type="InterPro" id="IPR009210">
    <property type="entry name" value="ASCC1"/>
</dbReference>
<feature type="compositionally biased region" description="Basic and acidic residues" evidence="1">
    <location>
        <begin position="218"/>
        <end position="229"/>
    </location>
</feature>
<reference evidence="3" key="2">
    <citation type="journal article" date="2023" name="IMA Fungus">
        <title>Comparative genomic study of the Penicillium genus elucidates a diverse pangenome and 15 lateral gene transfer events.</title>
        <authorList>
            <person name="Petersen C."/>
            <person name="Sorensen T."/>
            <person name="Nielsen M.R."/>
            <person name="Sondergaard T.E."/>
            <person name="Sorensen J.L."/>
            <person name="Fitzpatrick D.A."/>
            <person name="Frisvad J.C."/>
            <person name="Nielsen K.L."/>
        </authorList>
    </citation>
    <scope>NUCLEOTIDE SEQUENCE</scope>
    <source>
        <strain evidence="3">IBT 30761</strain>
    </source>
</reference>
<feature type="region of interest" description="Disordered" evidence="1">
    <location>
        <begin position="53"/>
        <end position="77"/>
    </location>
</feature>
<dbReference type="AlphaFoldDB" id="A0A9W9EYH0"/>
<dbReference type="Pfam" id="PF10469">
    <property type="entry name" value="AKAP7_NLS"/>
    <property type="match status" value="1"/>
</dbReference>
<dbReference type="Gene3D" id="3.90.1140.10">
    <property type="entry name" value="Cyclic phosphodiesterase"/>
    <property type="match status" value="2"/>
</dbReference>
<dbReference type="GeneID" id="81360325"/>
<feature type="domain" description="A-kinase anchor protein 7-like phosphoesterase" evidence="2">
    <location>
        <begin position="29"/>
        <end position="326"/>
    </location>
</feature>
<feature type="compositionally biased region" description="Basic and acidic residues" evidence="1">
    <location>
        <begin position="328"/>
        <end position="340"/>
    </location>
</feature>
<feature type="compositionally biased region" description="Low complexity" evidence="1">
    <location>
        <begin position="253"/>
        <end position="271"/>
    </location>
</feature>
<evidence type="ECO:0000313" key="3">
    <source>
        <dbReference type="EMBL" id="KAJ5090170.1"/>
    </source>
</evidence>
<dbReference type="GO" id="GO:0006355">
    <property type="term" value="P:regulation of DNA-templated transcription"/>
    <property type="evidence" value="ECO:0007669"/>
    <property type="project" value="TreeGrafter"/>
</dbReference>